<dbReference type="PhylomeDB" id="A0A0K6S7Z0"/>
<dbReference type="AlphaFoldDB" id="A0A0K6S7Z0"/>
<reference evidence="1" key="1">
    <citation type="submission" date="2014-11" db="EMBL/GenBank/DDBJ databases">
        <title>Molecular phylogeny of cliff fern family Woodsiaceae with morphological implications.</title>
        <authorList>
            <person name="Shao Y.-Z."/>
            <person name="Wei R."/>
            <person name="Zhang X.-C."/>
        </authorList>
    </citation>
    <scope>NUCLEOTIDE SEQUENCE</scope>
</reference>
<dbReference type="VEuPathDB" id="CryptoDB:Cvel_4854"/>
<protein>
    <recommendedName>
        <fullName evidence="2">Methyltransferase FkbM domain-containing protein</fullName>
    </recommendedName>
</protein>
<sequence>MVLRFTEGDSVKHVIEEFWGEHHIADDISHVVAQIQRFHDGRKDLHPLSLRFGTDAVPSAFAYSWGASEKDAGEVCSPLSSFCKWGSSEYVVGIGGGADEKERQRVPHIPLDNVGSPAFQHPKHSPHPASPSFRDALLSGPLAKGHWLLNGAAQQDVFAIWAHYHRISDLSKRETPGFYVELGAYHPRFASNCFALENGLGWRGVLVDIKDTYVDLYRSLRPRARAVIADAVNVDYPKLLKEMEAPKDIDFLQIDLDEENGSTLGALELFDRFVFPLGYRFAAVAFEHEVFLSNAHDTRNRARAIFARHGYMLALSDVATHHEGQFGAFEDWFVHPALVKKEKVDELIALNQVRRKADRSVPGATVIDHEHVLFPL</sequence>
<evidence type="ECO:0000313" key="1">
    <source>
        <dbReference type="EMBL" id="CUC09664.1"/>
    </source>
</evidence>
<accession>A0A0K6S7Z0</accession>
<evidence type="ECO:0008006" key="2">
    <source>
        <dbReference type="Google" id="ProtNLM"/>
    </source>
</evidence>
<proteinExistence type="predicted"/>
<dbReference type="EMBL" id="CDMZ01001325">
    <property type="protein sequence ID" value="CUC09664.1"/>
    <property type="molecule type" value="Genomic_DNA"/>
</dbReference>
<gene>
    <name evidence="1" type="ORF">Cvel_4854.t1.CR1</name>
</gene>
<name>A0A0K6S7Z0_9ALVE</name>
<organism evidence="1">
    <name type="scientific">Chromera velia CCMP2878</name>
    <dbReference type="NCBI Taxonomy" id="1169474"/>
    <lineage>
        <taxon>Eukaryota</taxon>
        <taxon>Sar</taxon>
        <taxon>Alveolata</taxon>
        <taxon>Colpodellida</taxon>
        <taxon>Chromeraceae</taxon>
        <taxon>Chromera</taxon>
    </lineage>
</organism>